<keyword evidence="2" id="KW-1185">Reference proteome</keyword>
<evidence type="ECO:0000313" key="1">
    <source>
        <dbReference type="EMBL" id="EFU43804.1"/>
    </source>
</evidence>
<reference evidence="1 2" key="1">
    <citation type="journal article" date="2010" name="BMC Genomics">
        <title>Genome sequence of the pattern forming Paenibacillus vortex bacterium reveals potential for thriving in complex environments.</title>
        <authorList>
            <person name="Sirota-Madi A."/>
            <person name="Olender T."/>
            <person name="Helman Y."/>
            <person name="Ingham C."/>
            <person name="Brainis I."/>
            <person name="Roth D."/>
            <person name="Hagi E."/>
            <person name="Brodsky L."/>
            <person name="Leshkowitz D."/>
            <person name="Galatenko V."/>
            <person name="Nikolaev V."/>
            <person name="Mugasimangalam R.C."/>
            <person name="Bransburg-Zabary S."/>
            <person name="Gutnick D.L."/>
            <person name="Lancet D."/>
            <person name="Ben-Jacob E."/>
        </authorList>
    </citation>
    <scope>NUCLEOTIDE SEQUENCE [LARGE SCALE GENOMIC DNA]</scope>
    <source>
        <strain evidence="1 2">V453</strain>
    </source>
</reference>
<sequence>MEFDSNMKEDRCFVHRRLMVWVADEEQHDFQIHGFYQHHG</sequence>
<gene>
    <name evidence="1" type="ORF">PVOR_01285</name>
</gene>
<organism evidence="1 2">
    <name type="scientific">Paenibacillus vortex V453</name>
    <dbReference type="NCBI Taxonomy" id="715225"/>
    <lineage>
        <taxon>Bacteria</taxon>
        <taxon>Bacillati</taxon>
        <taxon>Bacillota</taxon>
        <taxon>Bacilli</taxon>
        <taxon>Bacillales</taxon>
        <taxon>Paenibacillaceae</taxon>
        <taxon>Paenibacillus</taxon>
    </lineage>
</organism>
<dbReference type="EMBL" id="ADHJ01000001">
    <property type="protein sequence ID" value="EFU43804.1"/>
    <property type="molecule type" value="Genomic_DNA"/>
</dbReference>
<proteinExistence type="predicted"/>
<protein>
    <submittedName>
        <fullName evidence="1">Uncharacterized protein</fullName>
    </submittedName>
</protein>
<evidence type="ECO:0000313" key="2">
    <source>
        <dbReference type="Proteomes" id="UP000003094"/>
    </source>
</evidence>
<name>A0A2R9T2N5_9BACL</name>
<accession>A0A2R9T2N5</accession>
<dbReference type="Proteomes" id="UP000003094">
    <property type="component" value="Unassembled WGS sequence"/>
</dbReference>
<dbReference type="KEGG" id="pvo:PVOR_01285"/>
<dbReference type="AlphaFoldDB" id="A0A2R9T2N5"/>
<comment type="caution">
    <text evidence="1">The sequence shown here is derived from an EMBL/GenBank/DDBJ whole genome shotgun (WGS) entry which is preliminary data.</text>
</comment>